<sequence length="447" mass="48663">MANINIPDDLVSKYSEDVKDLTQKAGSIPSSKSLIPQTAFTPDELRRSLKFWQVTTKVAATVASDWTNLATALTNGTFSATHLRTLCELAFNLKAPTGTGTIFIHEIADPWKGCIDANAPDTVAIPATDSDVNMSTVSSGSTASGTEDAEVKMKAISFLCCTLLRLSVKEPSHIMQAINSIRQRFGSLYGVSSPTLNSVTFNRSQLSRIKQGIETYPSARGTVFYYTRYADVTHGYTTKEYGICRFLLFQHLELEGMHIYKMLLALLGEWSTVPIGLLLTWIRNPRSKLAINEIVKIVKELDKPEVDKGWKYARMVNNTFFLDLSSRRNTYLCAVLASLNKKNVPQGSGEYADPTNIAVIKNMDQSVKSQVATDVTLIERIYEKYLVSAGGDEAGTAYALSRGVKRSSPQSQEGGQSGQSGGTPMEVDGASGRGAAGPAPKKTRSGL</sequence>
<evidence type="ECO:0000256" key="7">
    <source>
        <dbReference type="ARBA" id="ARBA00023274"/>
    </source>
</evidence>
<evidence type="ECO:0000256" key="6">
    <source>
        <dbReference type="ARBA" id="ARBA00023086"/>
    </source>
</evidence>
<organismHost>
    <name type="scientific">Sorghum bicolor</name>
    <name type="common">Sorghum</name>
    <name type="synonym">Sorghum vulgare</name>
    <dbReference type="NCBI Taxonomy" id="4558"/>
</organismHost>
<evidence type="ECO:0000256" key="3">
    <source>
        <dbReference type="ARBA" id="ARBA00022561"/>
    </source>
</evidence>
<organismHost>
    <name type="scientific">Setaria</name>
    <dbReference type="NCBI Taxonomy" id="4554"/>
</organismHost>
<organism evidence="11">
    <name type="scientific">Maize mosaic virus</name>
    <name type="common">MMV</name>
    <dbReference type="NCBI Taxonomy" id="279896"/>
    <lineage>
        <taxon>Viruses</taxon>
        <taxon>Riboviria</taxon>
        <taxon>Orthornavirae</taxon>
        <taxon>Negarnaviricota</taxon>
        <taxon>Haploviricotina</taxon>
        <taxon>Monjiviricetes</taxon>
        <taxon>Mononegavirales</taxon>
        <taxon>Rhabdoviridae</taxon>
        <taxon>Betarhabdovirinae</taxon>
        <taxon>Alphanucleorhabdovirus</taxon>
        <taxon>Alphanucleorhabdovirus maydis</taxon>
    </lineage>
</organism>
<evidence type="ECO:0000256" key="2">
    <source>
        <dbReference type="ARBA" id="ARBA00022497"/>
    </source>
</evidence>
<keyword evidence="6 9" id="KW-0543">Viral nucleoprotein</keyword>
<evidence type="ECO:0000256" key="4">
    <source>
        <dbReference type="ARBA" id="ARBA00022844"/>
    </source>
</evidence>
<dbReference type="GO" id="GO:0019029">
    <property type="term" value="C:helical viral capsid"/>
    <property type="evidence" value="ECO:0007669"/>
    <property type="project" value="UniProtKB-UniRule"/>
</dbReference>
<name>A0A4P8XEC3_MMV</name>
<keyword evidence="7 9" id="KW-0687">Ribonucleoprotein</keyword>
<comment type="function">
    <text evidence="9">Encapsidates the genome, protecting it from nucleases. The encapsidated genomic RNA is termed the nucleocapsid (NC) and serves as template for viral transcription and replication.</text>
</comment>
<keyword evidence="3 9" id="KW-0167">Capsid protein</keyword>
<dbReference type="GO" id="GO:0019013">
    <property type="term" value="C:viral nucleocapsid"/>
    <property type="evidence" value="ECO:0007669"/>
    <property type="project" value="UniProtKB-UniRule"/>
</dbReference>
<keyword evidence="2 9" id="KW-1139">Helical capsid protein</keyword>
<dbReference type="GO" id="GO:1990904">
    <property type="term" value="C:ribonucleoprotein complex"/>
    <property type="evidence" value="ECO:0007669"/>
    <property type="project" value="UniProtKB-UniRule"/>
</dbReference>
<feature type="region of interest" description="Disordered" evidence="10">
    <location>
        <begin position="401"/>
        <end position="447"/>
    </location>
</feature>
<evidence type="ECO:0000256" key="5">
    <source>
        <dbReference type="ARBA" id="ARBA00022884"/>
    </source>
</evidence>
<organismHost>
    <name type="scientific">Zea mays</name>
    <name type="common">Maize</name>
    <dbReference type="NCBI Taxonomy" id="4577"/>
</organismHost>
<gene>
    <name evidence="11" type="primary">N</name>
</gene>
<keyword evidence="4 9" id="KW-0946">Virion</keyword>
<evidence type="ECO:0000313" key="11">
    <source>
        <dbReference type="EMBL" id="QCS90257.1"/>
    </source>
</evidence>
<proteinExistence type="inferred from homology"/>
<organismHost>
    <name type="scientific">Rottboellia</name>
    <dbReference type="NCBI Taxonomy" id="300124"/>
</organismHost>
<comment type="similarity">
    <text evidence="9">Belongs to the nucleorhabdovirus nucleocapsid protein family.</text>
</comment>
<comment type="subunit">
    <text evidence="9">Homomultimerizes to form the nucleocapsid. Binds to viral genomic RNA.</text>
</comment>
<dbReference type="InterPro" id="IPR004902">
    <property type="entry name" value="Rhabdo_ncap_2"/>
</dbReference>
<accession>A0A4P8XEC3</accession>
<keyword evidence="5 9" id="KW-0694">RNA-binding</keyword>
<keyword evidence="9" id="KW-1035">Host cytoplasm</keyword>
<protein>
    <recommendedName>
        <fullName evidence="1 9">Nucleoprotein</fullName>
        <shortName evidence="9">NP</shortName>
        <shortName evidence="9">Protein N</shortName>
    </recommendedName>
    <alternativeName>
        <fullName evidence="8 9">Nucleocapsid protein</fullName>
    </alternativeName>
</protein>
<evidence type="ECO:0000256" key="1">
    <source>
        <dbReference type="ARBA" id="ARBA00014389"/>
    </source>
</evidence>
<reference evidence="11" key="1">
    <citation type="submission" date="2019-04" db="EMBL/GenBank/DDBJ databases">
        <title>Completed genome sequence of Maize mosaic virus.</title>
        <authorList>
            <person name="Martin K.M."/>
            <person name="Whitfield A.E."/>
        </authorList>
    </citation>
    <scope>NUCLEOTIDE SEQUENCE</scope>
</reference>
<dbReference type="Pfam" id="PF03216">
    <property type="entry name" value="Rhabdo_ncap_2"/>
    <property type="match status" value="1"/>
</dbReference>
<evidence type="ECO:0000256" key="8">
    <source>
        <dbReference type="ARBA" id="ARBA00033344"/>
    </source>
</evidence>
<evidence type="ECO:0000256" key="9">
    <source>
        <dbReference type="RuleBase" id="RU369108"/>
    </source>
</evidence>
<dbReference type="EMBL" id="MK828539">
    <property type="protein sequence ID" value="QCS90257.1"/>
    <property type="molecule type" value="Viral_cRNA"/>
</dbReference>
<dbReference type="GO" id="GO:0030430">
    <property type="term" value="C:host cell cytoplasm"/>
    <property type="evidence" value="ECO:0007669"/>
    <property type="project" value="UniProtKB-SubCell"/>
</dbReference>
<comment type="subcellular location">
    <subcellularLocation>
        <location evidence="9">Virion</location>
    </subcellularLocation>
    <subcellularLocation>
        <location evidence="9">Host cytoplasm</location>
    </subcellularLocation>
</comment>
<dbReference type="GO" id="GO:0003723">
    <property type="term" value="F:RNA binding"/>
    <property type="evidence" value="ECO:0007669"/>
    <property type="project" value="UniProtKB-UniRule"/>
</dbReference>
<evidence type="ECO:0000256" key="10">
    <source>
        <dbReference type="SAM" id="MobiDB-lite"/>
    </source>
</evidence>